<keyword evidence="7 15" id="KW-0479">Metal-binding</keyword>
<feature type="signal peptide" evidence="16">
    <location>
        <begin position="1"/>
        <end position="24"/>
    </location>
</feature>
<evidence type="ECO:0000256" key="13">
    <source>
        <dbReference type="PIRNR" id="PIRNR006105"/>
    </source>
</evidence>
<dbReference type="Pfam" id="PF03892">
    <property type="entry name" value="NapB"/>
    <property type="match status" value="1"/>
</dbReference>
<sequence>MMKNKVFAIIGVILTALFATSVVAQTPKAVQPVGQSLQDSPENVAPAFHVPAKESELAALNYVNQPPMVPHSVKNYQVTKNANQCLACHSVENSRVTGATRISPTHFADRDGNVSSSTSPRRYFCLQCHVSQSDVDPIVPNEFKPEQGYGK</sequence>
<comment type="subcellular location">
    <subcellularLocation>
        <location evidence="2 13">Periplasm</location>
    </subcellularLocation>
</comment>
<dbReference type="AlphaFoldDB" id="A0A263HB54"/>
<feature type="binding site" description="axial binding residue" evidence="15">
    <location>
        <position position="129"/>
    </location>
    <ligand>
        <name>heme c</name>
        <dbReference type="ChEBI" id="CHEBI:61717"/>
        <label>2</label>
    </ligand>
    <ligandPart>
        <name>Fe</name>
        <dbReference type="ChEBI" id="CHEBI:18248"/>
    </ligandPart>
</feature>
<evidence type="ECO:0000256" key="11">
    <source>
        <dbReference type="ARBA" id="ARBA00023004"/>
    </source>
</evidence>
<evidence type="ECO:0000256" key="9">
    <source>
        <dbReference type="ARBA" id="ARBA00022764"/>
    </source>
</evidence>
<gene>
    <name evidence="18" type="primary">napB</name>
    <name evidence="17" type="ORF">CFY87_09880</name>
    <name evidence="18" type="ORF">NCTC10851_01654</name>
</gene>
<dbReference type="FunFam" id="1.10.1130.10:FF:000001">
    <property type="entry name" value="Periplasmic nitrate reductase, electron transfer subunit"/>
    <property type="match status" value="1"/>
</dbReference>
<feature type="binding site" description="axial binding residue" evidence="15">
    <location>
        <position position="71"/>
    </location>
    <ligand>
        <name>heme c</name>
        <dbReference type="ChEBI" id="CHEBI:61717"/>
        <label>1</label>
    </ligand>
    <ligandPart>
        <name>Fe</name>
        <dbReference type="ChEBI" id="CHEBI:18248"/>
    </ligandPart>
</feature>
<keyword evidence="17" id="KW-0418">Kinase</keyword>
<comment type="subunit">
    <text evidence="13">Component of the periplasmic nitrate reductase NapAB complex composed of NapA and NapB.</text>
</comment>
<reference evidence="17 19" key="1">
    <citation type="submission" date="2017-07" db="EMBL/GenBank/DDBJ databases">
        <title>Virulence factors identified in Actinobacillus seminis.</title>
        <authorList>
            <person name="Negrete-Abascal E."/>
            <person name="Vaca-Pacheco S."/>
            <person name="Montes-Garcia F."/>
            <person name="Leyto-Gil A.M."/>
            <person name="Fragoso-Garcia E."/>
            <person name="Carvente-Garcia R."/>
            <person name="Perez-Agueros S."/>
            <person name="Castelan-Sanchez H.G."/>
            <person name="Garcia-Molina A."/>
            <person name="Villamar T.E."/>
            <person name="Vazquez-Cruz C."/>
        </authorList>
    </citation>
    <scope>NUCLEOTIDE SEQUENCE [LARGE SCALE GENOMIC DNA]</scope>
    <source>
        <strain evidence="17 19">ATCC 15768</strain>
    </source>
</reference>
<dbReference type="GO" id="GO:0042597">
    <property type="term" value="C:periplasmic space"/>
    <property type="evidence" value="ECO:0007669"/>
    <property type="project" value="UniProtKB-SubCell"/>
</dbReference>
<dbReference type="OrthoDB" id="13290at2"/>
<dbReference type="InterPro" id="IPR036280">
    <property type="entry name" value="Multihaem_cyt_sf"/>
</dbReference>
<feature type="binding site" description="axial binding residue" evidence="15">
    <location>
        <position position="106"/>
    </location>
    <ligand>
        <name>heme c</name>
        <dbReference type="ChEBI" id="CHEBI:61717"/>
        <label>2</label>
    </ligand>
    <ligandPart>
        <name>Fe</name>
        <dbReference type="ChEBI" id="CHEBI:18248"/>
    </ligandPart>
</feature>
<feature type="binding site" description="covalent" evidence="14">
    <location>
        <position position="88"/>
    </location>
    <ligand>
        <name>heme c</name>
        <dbReference type="ChEBI" id="CHEBI:61717"/>
        <label>1</label>
    </ligand>
</feature>
<keyword evidence="17" id="KW-0808">Transferase</keyword>
<accession>A0A263HB54</accession>
<dbReference type="GO" id="GO:0046872">
    <property type="term" value="F:metal ion binding"/>
    <property type="evidence" value="ECO:0007669"/>
    <property type="project" value="UniProtKB-KW"/>
</dbReference>
<dbReference type="RefSeq" id="WP_094947245.1">
    <property type="nucleotide sequence ID" value="NZ_NLFK01000011.1"/>
</dbReference>
<comment type="function">
    <text evidence="1">Electron transfer subunit of the periplasmic nitrate reductase complex NapAB. Receives electrons from the membrane-anchored tetraheme c-type NapC protein and transfers these to NapA subunit, thus allowing electron flow between membrane and periplasm. Essential for periplasmic nitrate reduction with nitrate as the terminal electron acceptor.</text>
</comment>
<proteinExistence type="inferred from homology"/>
<evidence type="ECO:0000256" key="6">
    <source>
        <dbReference type="ARBA" id="ARBA00022617"/>
    </source>
</evidence>
<evidence type="ECO:0000256" key="8">
    <source>
        <dbReference type="ARBA" id="ARBA00022729"/>
    </source>
</evidence>
<name>A0A263HB54_9PAST</name>
<evidence type="ECO:0000256" key="10">
    <source>
        <dbReference type="ARBA" id="ARBA00022982"/>
    </source>
</evidence>
<reference evidence="18 20" key="2">
    <citation type="submission" date="2018-06" db="EMBL/GenBank/DDBJ databases">
        <authorList>
            <consortium name="Pathogen Informatics"/>
            <person name="Doyle S."/>
        </authorList>
    </citation>
    <scope>NUCLEOTIDE SEQUENCE [LARGE SCALE GENOMIC DNA]</scope>
    <source>
        <strain evidence="18 20">NCTC10851</strain>
    </source>
</reference>
<keyword evidence="9 13" id="KW-0574">Periplasm</keyword>
<dbReference type="EMBL" id="UFSB01000001">
    <property type="protein sequence ID" value="SUU37633.1"/>
    <property type="molecule type" value="Genomic_DNA"/>
</dbReference>
<dbReference type="InterPro" id="IPR005591">
    <property type="entry name" value="NapB"/>
</dbReference>
<keyword evidence="11 15" id="KW-0408">Iron</keyword>
<dbReference type="FunCoup" id="A0A263HB54">
    <property type="interactions" value="40"/>
</dbReference>
<dbReference type="GO" id="GO:0009061">
    <property type="term" value="P:anaerobic respiration"/>
    <property type="evidence" value="ECO:0007669"/>
    <property type="project" value="InterPro"/>
</dbReference>
<feature type="binding site" description="covalent" evidence="14">
    <location>
        <position position="125"/>
    </location>
    <ligand>
        <name>heme c</name>
        <dbReference type="ChEBI" id="CHEBI:61717"/>
        <label>2</label>
    </ligand>
</feature>
<evidence type="ECO:0000313" key="17">
    <source>
        <dbReference type="EMBL" id="OZN24232.1"/>
    </source>
</evidence>
<keyword evidence="8 16" id="KW-0732">Signal</keyword>
<keyword evidence="10 13" id="KW-0249">Electron transport</keyword>
<keyword evidence="6 14" id="KW-0349">Heme</keyword>
<feature type="binding site" description="covalent" evidence="14">
    <location>
        <position position="85"/>
    </location>
    <ligand>
        <name>heme c</name>
        <dbReference type="ChEBI" id="CHEBI:61717"/>
        <label>1</label>
    </ligand>
</feature>
<organism evidence="18 20">
    <name type="scientific">Actinobacillus seminis</name>
    <dbReference type="NCBI Taxonomy" id="722"/>
    <lineage>
        <taxon>Bacteria</taxon>
        <taxon>Pseudomonadati</taxon>
        <taxon>Pseudomonadota</taxon>
        <taxon>Gammaproteobacteria</taxon>
        <taxon>Pasteurellales</taxon>
        <taxon>Pasteurellaceae</taxon>
        <taxon>Actinobacillus</taxon>
    </lineage>
</organism>
<feature type="binding site" description="axial binding residue" evidence="15">
    <location>
        <position position="89"/>
    </location>
    <ligand>
        <name>heme c</name>
        <dbReference type="ChEBI" id="CHEBI:61717"/>
        <label>1</label>
    </ligand>
    <ligandPart>
        <name>Fe</name>
        <dbReference type="ChEBI" id="CHEBI:18248"/>
    </ligandPart>
</feature>
<dbReference type="PANTHER" id="PTHR38604:SF1">
    <property type="entry name" value="PERIPLASMIC NITRATE REDUCTASE, ELECTRON TRANSFER SUBUNIT"/>
    <property type="match status" value="1"/>
</dbReference>
<dbReference type="Gene3D" id="1.10.1130.10">
    <property type="entry name" value="Flavocytochrome C3, Chain A"/>
    <property type="match status" value="1"/>
</dbReference>
<evidence type="ECO:0000256" key="2">
    <source>
        <dbReference type="ARBA" id="ARBA00004418"/>
    </source>
</evidence>
<evidence type="ECO:0000256" key="12">
    <source>
        <dbReference type="ARBA" id="ARBA00031832"/>
    </source>
</evidence>
<evidence type="ECO:0000256" key="7">
    <source>
        <dbReference type="ARBA" id="ARBA00022723"/>
    </source>
</evidence>
<dbReference type="Proteomes" id="UP000215738">
    <property type="component" value="Unassembled WGS sequence"/>
</dbReference>
<keyword evidence="5 13" id="KW-0813">Transport</keyword>
<evidence type="ECO:0000313" key="19">
    <source>
        <dbReference type="Proteomes" id="UP000215738"/>
    </source>
</evidence>
<keyword evidence="19" id="KW-1185">Reference proteome</keyword>
<evidence type="ECO:0000256" key="14">
    <source>
        <dbReference type="PIRSR" id="PIRSR006105-1"/>
    </source>
</evidence>
<feature type="binding site" description="covalent" evidence="14">
    <location>
        <position position="128"/>
    </location>
    <ligand>
        <name>heme c</name>
        <dbReference type="ChEBI" id="CHEBI:61717"/>
        <label>2</label>
    </ligand>
</feature>
<evidence type="ECO:0000256" key="1">
    <source>
        <dbReference type="ARBA" id="ARBA00002599"/>
    </source>
</evidence>
<evidence type="ECO:0000313" key="20">
    <source>
        <dbReference type="Proteomes" id="UP000254507"/>
    </source>
</evidence>
<dbReference type="GO" id="GO:0016301">
    <property type="term" value="F:kinase activity"/>
    <property type="evidence" value="ECO:0007669"/>
    <property type="project" value="UniProtKB-KW"/>
</dbReference>
<comment type="PTM">
    <text evidence="14">Binds 2 heme C groups per subunit.</text>
</comment>
<evidence type="ECO:0000256" key="16">
    <source>
        <dbReference type="SAM" id="SignalP"/>
    </source>
</evidence>
<feature type="chain" id="PRO_5044571877" description="Periplasmic nitrate reductase, electron transfer subunit" evidence="16">
    <location>
        <begin position="25"/>
        <end position="151"/>
    </location>
</feature>
<dbReference type="SUPFAM" id="SSF48695">
    <property type="entry name" value="Multiheme cytochromes"/>
    <property type="match status" value="1"/>
</dbReference>
<evidence type="ECO:0000256" key="5">
    <source>
        <dbReference type="ARBA" id="ARBA00022448"/>
    </source>
</evidence>
<evidence type="ECO:0000313" key="18">
    <source>
        <dbReference type="EMBL" id="SUU37633.1"/>
    </source>
</evidence>
<dbReference type="Proteomes" id="UP000254507">
    <property type="component" value="Unassembled WGS sequence"/>
</dbReference>
<evidence type="ECO:0000256" key="3">
    <source>
        <dbReference type="ARBA" id="ARBA00007368"/>
    </source>
</evidence>
<evidence type="ECO:0000256" key="4">
    <source>
        <dbReference type="ARBA" id="ARBA00013773"/>
    </source>
</evidence>
<dbReference type="InParanoid" id="A0A263HB54"/>
<dbReference type="EMBL" id="NLFK01000011">
    <property type="protein sequence ID" value="OZN24232.1"/>
    <property type="molecule type" value="Genomic_DNA"/>
</dbReference>
<comment type="similarity">
    <text evidence="3 13">Belongs to the NapB family.</text>
</comment>
<dbReference type="PIRSF" id="PIRSF006105">
    <property type="entry name" value="NapB"/>
    <property type="match status" value="1"/>
</dbReference>
<protein>
    <recommendedName>
        <fullName evidence="4 13">Periplasmic nitrate reductase, electron transfer subunit</fullName>
    </recommendedName>
    <alternativeName>
        <fullName evidence="12 13">Diheme cytochrome c NapB</fullName>
    </alternativeName>
</protein>
<dbReference type="PANTHER" id="PTHR38604">
    <property type="entry name" value="PERIPLASMIC NITRATE REDUCTASE, ELECTRON TRANSFER SUBUNIT"/>
    <property type="match status" value="1"/>
</dbReference>
<evidence type="ECO:0000256" key="15">
    <source>
        <dbReference type="PIRSR" id="PIRSR006105-2"/>
    </source>
</evidence>